<dbReference type="Pfam" id="PF13175">
    <property type="entry name" value="AAA_15"/>
    <property type="match status" value="2"/>
</dbReference>
<feature type="domain" description="Endonuclease GajA/Old nuclease/RecF-like AAA" evidence="1">
    <location>
        <begin position="249"/>
        <end position="474"/>
    </location>
</feature>
<comment type="caution">
    <text evidence="3">The sequence shown here is derived from an EMBL/GenBank/DDBJ whole genome shotgun (WGS) entry which is preliminary data.</text>
</comment>
<evidence type="ECO:0000313" key="3">
    <source>
        <dbReference type="EMBL" id="PSM42897.1"/>
    </source>
</evidence>
<dbReference type="InterPro" id="IPR041685">
    <property type="entry name" value="AAA_GajA/Old/RecF-like"/>
</dbReference>
<organism evidence="3 4">
    <name type="scientific">Streptomyces dioscori</name>
    <dbReference type="NCBI Taxonomy" id="2109333"/>
    <lineage>
        <taxon>Bacteria</taxon>
        <taxon>Bacillati</taxon>
        <taxon>Actinomycetota</taxon>
        <taxon>Actinomycetes</taxon>
        <taxon>Kitasatosporales</taxon>
        <taxon>Streptomycetaceae</taxon>
        <taxon>Streptomyces</taxon>
        <taxon>Streptomyces aurantiacus group</taxon>
    </lineage>
</organism>
<dbReference type="PANTHER" id="PTHR43581">
    <property type="entry name" value="ATP/GTP PHOSPHATASE"/>
    <property type="match status" value="1"/>
</dbReference>
<accession>A0A2P8Q9G7</accession>
<keyword evidence="3" id="KW-0378">Hydrolase</keyword>
<evidence type="ECO:0000259" key="1">
    <source>
        <dbReference type="Pfam" id="PF13175"/>
    </source>
</evidence>
<dbReference type="Gene3D" id="3.40.50.300">
    <property type="entry name" value="P-loop containing nucleotide triphosphate hydrolases"/>
    <property type="match status" value="2"/>
</dbReference>
<feature type="domain" description="OLD protein-like TOPRIM" evidence="2">
    <location>
        <begin position="531"/>
        <end position="599"/>
    </location>
</feature>
<feature type="domain" description="Endonuclease GajA/Old nuclease/RecF-like AAA" evidence="1">
    <location>
        <begin position="65"/>
        <end position="118"/>
    </location>
</feature>
<proteinExistence type="predicted"/>
<evidence type="ECO:0000259" key="2">
    <source>
        <dbReference type="Pfam" id="PF20469"/>
    </source>
</evidence>
<protein>
    <submittedName>
        <fullName evidence="3">ATP-dependent endonuclease</fullName>
    </submittedName>
</protein>
<dbReference type="InterPro" id="IPR027417">
    <property type="entry name" value="P-loop_NTPase"/>
</dbReference>
<dbReference type="Pfam" id="PF20469">
    <property type="entry name" value="OLD-like_TOPRIM"/>
    <property type="match status" value="1"/>
</dbReference>
<dbReference type="InterPro" id="IPR051396">
    <property type="entry name" value="Bact_Antivir_Def_Nuclease"/>
</dbReference>
<dbReference type="InterPro" id="IPR034139">
    <property type="entry name" value="TOPRIM_OLD"/>
</dbReference>
<dbReference type="AlphaFoldDB" id="A0A2P8Q9G7"/>
<keyword evidence="4" id="KW-1185">Reference proteome</keyword>
<dbReference type="Proteomes" id="UP000240429">
    <property type="component" value="Unassembled WGS sequence"/>
</dbReference>
<dbReference type="EMBL" id="PYBJ01000007">
    <property type="protein sequence ID" value="PSM42897.1"/>
    <property type="molecule type" value="Genomic_DNA"/>
</dbReference>
<evidence type="ECO:0000313" key="4">
    <source>
        <dbReference type="Proteomes" id="UP000240429"/>
    </source>
</evidence>
<keyword evidence="3" id="KW-0255">Endonuclease</keyword>
<dbReference type="PANTHER" id="PTHR43581:SF2">
    <property type="entry name" value="EXCINUCLEASE ATPASE SUBUNIT"/>
    <property type="match status" value="1"/>
</dbReference>
<sequence length="750" mass="82316">MTAPHGACGFHCCVFPPDVPGCVRAQRGVAMTQPSDPRVIPGPRHGSAEPYGTVVPVPPWLTKAVIRNFRLLRRTELSFTDKVTLCVGRNNTGKTSLAKLFEFFVARKKAALRIEDFSADCYEEFLAAHRLFASGEAEQARDTVPAVTLTLHISYDKDCGQYGPLAPFVVDLDPDCSEVVIRFAFALGDGALKEFFGGVPVGLDATATLEQLGRGIPKHFEMSVMAVDPTDEANVRPVDLADVRTLVRVDFVEAQRGLDDESDGHAAPIGAVFEQLLTAAEKSQNATWLEELAATIDETLVGTSGSLDSSLQKVRERVAPTLKAFGYPGLGNQEFVTAARLDSKRLLRNFARIHYPGVAGVRFPESYSGLGTRNLVMILLRLFTCYRDHTATSPESGIHLVFLEEPEAHLHPQMQEAFIQRLTHSVNLFPQIDSQMRATMPGQQGAVEENSPATDSSPRWNAQFVVTTHSAHVANRGHFSDIRYFRKEEDTVESGSEPGPARTVIKDLSQVTGDERFLRKYLSLTRADLYFADKAILVEGASERIFVPAAEEKLAAEKPGQMPQHQYVTLMEVGGAHAHRFYPLLKALGIPALIITDLDPVDNRKPKNRKCLVSESGRTSNQSIRAWSPEMADITVAELLQRAETDPPIAGGSMCLAYQVPEEPGGPCGRTFEDAFALANRALFGIPTGASTAEELEQQARSSVETKRSKVDFALDHVLGDHDWQVPKYIRRGLEWLLAQDGTATKADVQ</sequence>
<keyword evidence="3" id="KW-0540">Nuclease</keyword>
<gene>
    <name evidence="3" type="ORF">C6Y14_11950</name>
</gene>
<name>A0A2P8Q9G7_9ACTN</name>
<dbReference type="SUPFAM" id="SSF52540">
    <property type="entry name" value="P-loop containing nucleoside triphosphate hydrolases"/>
    <property type="match status" value="1"/>
</dbReference>
<reference evidence="3 4" key="1">
    <citation type="submission" date="2018-03" db="EMBL/GenBank/DDBJ databases">
        <title>Streptomyces dioscori sp. nov., a novel endophytic actinobacterium isolated from bulbil of Dioscorea bulbifera L.</title>
        <authorList>
            <person name="Zhikuan W."/>
        </authorList>
    </citation>
    <scope>NUCLEOTIDE SEQUENCE [LARGE SCALE GENOMIC DNA]</scope>
    <source>
        <strain evidence="3 4">A217</strain>
    </source>
</reference>
<dbReference type="CDD" id="cd01026">
    <property type="entry name" value="TOPRIM_OLD"/>
    <property type="match status" value="1"/>
</dbReference>
<dbReference type="GO" id="GO:0004519">
    <property type="term" value="F:endonuclease activity"/>
    <property type="evidence" value="ECO:0007669"/>
    <property type="project" value="UniProtKB-KW"/>
</dbReference>